<evidence type="ECO:0000256" key="5">
    <source>
        <dbReference type="ARBA" id="ARBA00022679"/>
    </source>
</evidence>
<dbReference type="PANTHER" id="PTHR12714:SF9">
    <property type="entry name" value="PROTEIN-S-ISOPRENYLCYSTEINE O-METHYLTRANSFERASE"/>
    <property type="match status" value="1"/>
</dbReference>
<name>A0AAV0BLQ8_PHAPC</name>
<comment type="caution">
    <text evidence="11">The sequence shown here is derived from an EMBL/GenBank/DDBJ whole genome shotgun (WGS) entry which is preliminary data.</text>
</comment>
<dbReference type="PROSITE" id="PS51564">
    <property type="entry name" value="SAM_ICMT"/>
    <property type="match status" value="1"/>
</dbReference>
<dbReference type="AlphaFoldDB" id="A0AAV0BLQ8"/>
<keyword evidence="8 10" id="KW-1133">Transmembrane helix</keyword>
<feature type="transmembrane region" description="Helical" evidence="10">
    <location>
        <begin position="63"/>
        <end position="82"/>
    </location>
</feature>
<evidence type="ECO:0000256" key="1">
    <source>
        <dbReference type="ARBA" id="ARBA00004141"/>
    </source>
</evidence>
<dbReference type="Gene3D" id="1.20.120.1630">
    <property type="match status" value="1"/>
</dbReference>
<keyword evidence="6 10" id="KW-0949">S-adenosyl-L-methionine</keyword>
<keyword evidence="7 10" id="KW-0812">Transmembrane</keyword>
<evidence type="ECO:0000313" key="11">
    <source>
        <dbReference type="EMBL" id="CAH7687670.1"/>
    </source>
</evidence>
<evidence type="ECO:0000256" key="10">
    <source>
        <dbReference type="RuleBase" id="RU362022"/>
    </source>
</evidence>
<dbReference type="InterPro" id="IPR025770">
    <property type="entry name" value="PPMT_MeTrfase"/>
</dbReference>
<proteinExistence type="inferred from homology"/>
<evidence type="ECO:0000256" key="6">
    <source>
        <dbReference type="ARBA" id="ARBA00022691"/>
    </source>
</evidence>
<evidence type="ECO:0000256" key="3">
    <source>
        <dbReference type="ARBA" id="ARBA00012151"/>
    </source>
</evidence>
<dbReference type="GO" id="GO:0004671">
    <property type="term" value="F:protein C-terminal S-isoprenylcysteine carboxyl O-methyltransferase activity"/>
    <property type="evidence" value="ECO:0007669"/>
    <property type="project" value="UniProtKB-EC"/>
</dbReference>
<feature type="transmembrane region" description="Helical" evidence="10">
    <location>
        <begin position="94"/>
        <end position="117"/>
    </location>
</feature>
<evidence type="ECO:0000256" key="8">
    <source>
        <dbReference type="ARBA" id="ARBA00022989"/>
    </source>
</evidence>
<dbReference type="EC" id="2.1.1.100" evidence="3 10"/>
<keyword evidence="5" id="KW-0808">Transferase</keyword>
<feature type="transmembrane region" description="Helical" evidence="10">
    <location>
        <begin position="129"/>
        <end position="148"/>
    </location>
</feature>
<keyword evidence="9 10" id="KW-0472">Membrane</keyword>
<feature type="transmembrane region" description="Helical" evidence="10">
    <location>
        <begin position="225"/>
        <end position="253"/>
    </location>
</feature>
<keyword evidence="10" id="KW-0256">Endoplasmic reticulum</keyword>
<evidence type="ECO:0000256" key="9">
    <source>
        <dbReference type="ARBA" id="ARBA00023136"/>
    </source>
</evidence>
<evidence type="ECO:0000313" key="12">
    <source>
        <dbReference type="Proteomes" id="UP001153365"/>
    </source>
</evidence>
<gene>
    <name evidence="11" type="ORF">PPACK8108_LOCUS22486</name>
</gene>
<dbReference type="InterPro" id="IPR007269">
    <property type="entry name" value="ICMT_MeTrfase"/>
</dbReference>
<comment type="subcellular location">
    <subcellularLocation>
        <location evidence="10">Endoplasmic reticulum membrane</location>
        <topology evidence="10">Multi-pass membrane protein</topology>
    </subcellularLocation>
    <subcellularLocation>
        <location evidence="1">Membrane</location>
        <topology evidence="1">Multi-pass membrane protein</topology>
    </subcellularLocation>
</comment>
<dbReference type="PANTHER" id="PTHR12714">
    <property type="entry name" value="PROTEIN-S ISOPRENYLCYSTEINE O-METHYLTRANSFERASE"/>
    <property type="match status" value="1"/>
</dbReference>
<dbReference type="GO" id="GO:0005789">
    <property type="term" value="C:endoplasmic reticulum membrane"/>
    <property type="evidence" value="ECO:0007669"/>
    <property type="project" value="UniProtKB-SubCell"/>
</dbReference>
<organism evidence="11 12">
    <name type="scientific">Phakopsora pachyrhizi</name>
    <name type="common">Asian soybean rust disease fungus</name>
    <dbReference type="NCBI Taxonomy" id="170000"/>
    <lineage>
        <taxon>Eukaryota</taxon>
        <taxon>Fungi</taxon>
        <taxon>Dikarya</taxon>
        <taxon>Basidiomycota</taxon>
        <taxon>Pucciniomycotina</taxon>
        <taxon>Pucciniomycetes</taxon>
        <taxon>Pucciniales</taxon>
        <taxon>Phakopsoraceae</taxon>
        <taxon>Phakopsora</taxon>
    </lineage>
</organism>
<keyword evidence="12" id="KW-1185">Reference proteome</keyword>
<dbReference type="Pfam" id="PF04140">
    <property type="entry name" value="ICMT"/>
    <property type="match status" value="1"/>
</dbReference>
<protein>
    <recommendedName>
        <fullName evidence="3 10">Protein-S-isoprenylcysteine O-methyltransferase</fullName>
        <ecNumber evidence="3 10">2.1.1.100</ecNumber>
    </recommendedName>
</protein>
<dbReference type="EMBL" id="CALTRL010005899">
    <property type="protein sequence ID" value="CAH7687670.1"/>
    <property type="molecule type" value="Genomic_DNA"/>
</dbReference>
<sequence>MTDMADIMVGINHSSSHHQGDNSILRSHIRSSPSSSSQSSLSSTISSTGDQKLSWPLTSFDNTVQNVCCIAFLLGCCFTFNLNKAISNYHSKWFPLHIYFLTLTTFHLLEFLVTAIWNPTRVTVDSFLLNNGLSYYLAQLVCTIEFVYSHTSDRNKTQVFKHRRIVSLIGLGCLIVGQFIRTMAMITAAQSFNHQVSTHKKKQEDHELVTHGIYGIARHPSYLGFFWWSLGIQLYLGNWFSLVVFSSVLWRFFNHRIQIEEKHLIIFFGKSYIDYKSSTPTYIPFIK</sequence>
<dbReference type="Proteomes" id="UP001153365">
    <property type="component" value="Unassembled WGS sequence"/>
</dbReference>
<dbReference type="GO" id="GO:0032259">
    <property type="term" value="P:methylation"/>
    <property type="evidence" value="ECO:0007669"/>
    <property type="project" value="UniProtKB-KW"/>
</dbReference>
<evidence type="ECO:0000256" key="2">
    <source>
        <dbReference type="ARBA" id="ARBA00009140"/>
    </source>
</evidence>
<feature type="transmembrane region" description="Helical" evidence="10">
    <location>
        <begin position="168"/>
        <end position="189"/>
    </location>
</feature>
<keyword evidence="4 10" id="KW-0489">Methyltransferase</keyword>
<reference evidence="11" key="1">
    <citation type="submission" date="2022-06" db="EMBL/GenBank/DDBJ databases">
        <authorList>
            <consortium name="SYNGENTA / RWTH Aachen University"/>
        </authorList>
    </citation>
    <scope>NUCLEOTIDE SEQUENCE</scope>
</reference>
<comment type="similarity">
    <text evidence="2 10">Belongs to the class VI-like SAM-binding methyltransferase superfamily. Isoprenylcysteine carboxyl methyltransferase family.</text>
</comment>
<accession>A0AAV0BLQ8</accession>
<evidence type="ECO:0000256" key="4">
    <source>
        <dbReference type="ARBA" id="ARBA00022603"/>
    </source>
</evidence>
<comment type="catalytic activity">
    <reaction evidence="10">
        <text>[protein]-C-terminal S-[(2E,6E)-farnesyl]-L-cysteine + S-adenosyl-L-methionine = [protein]-C-terminal S-[(2E,6E)-farnesyl]-L-cysteine methyl ester + S-adenosyl-L-homocysteine</text>
        <dbReference type="Rhea" id="RHEA:21672"/>
        <dbReference type="Rhea" id="RHEA-COMP:12125"/>
        <dbReference type="Rhea" id="RHEA-COMP:12126"/>
        <dbReference type="ChEBI" id="CHEBI:57856"/>
        <dbReference type="ChEBI" id="CHEBI:59789"/>
        <dbReference type="ChEBI" id="CHEBI:90510"/>
        <dbReference type="ChEBI" id="CHEBI:90511"/>
        <dbReference type="EC" id="2.1.1.100"/>
    </reaction>
</comment>
<evidence type="ECO:0000256" key="7">
    <source>
        <dbReference type="ARBA" id="ARBA00022692"/>
    </source>
</evidence>